<keyword evidence="4" id="KW-0238">DNA-binding</keyword>
<dbReference type="Pfam" id="PF00027">
    <property type="entry name" value="cNMP_binding"/>
    <property type="match status" value="1"/>
</dbReference>
<evidence type="ECO:0000256" key="5">
    <source>
        <dbReference type="ARBA" id="ARBA00023163"/>
    </source>
</evidence>
<dbReference type="PROSITE" id="PS51063">
    <property type="entry name" value="HTH_CRP_2"/>
    <property type="match status" value="1"/>
</dbReference>
<dbReference type="Gene3D" id="1.10.10.10">
    <property type="entry name" value="Winged helix-like DNA-binding domain superfamily/Winged helix DNA-binding domain"/>
    <property type="match status" value="1"/>
</dbReference>
<dbReference type="SUPFAM" id="SSF51206">
    <property type="entry name" value="cAMP-binding domain-like"/>
    <property type="match status" value="1"/>
</dbReference>
<dbReference type="InterPro" id="IPR039420">
    <property type="entry name" value="WalR-like"/>
</dbReference>
<dbReference type="Gene3D" id="2.60.120.10">
    <property type="entry name" value="Jelly Rolls"/>
    <property type="match status" value="1"/>
</dbReference>
<evidence type="ECO:0000259" key="8">
    <source>
        <dbReference type="PROSITE" id="PS50110"/>
    </source>
</evidence>
<dbReference type="Pfam" id="PF00072">
    <property type="entry name" value="Response_reg"/>
    <property type="match status" value="1"/>
</dbReference>
<evidence type="ECO:0000256" key="1">
    <source>
        <dbReference type="ARBA" id="ARBA00022553"/>
    </source>
</evidence>
<protein>
    <submittedName>
        <fullName evidence="10">Response regulator</fullName>
    </submittedName>
</protein>
<reference evidence="10" key="1">
    <citation type="journal article" date="2023" name="Comput. Struct. Biotechnol. J.">
        <title>Discovery of a novel marine Bacteroidetes with a rich repertoire of carbohydrate-active enzymes.</title>
        <authorList>
            <person name="Chen B."/>
            <person name="Liu G."/>
            <person name="Chen Q."/>
            <person name="Wang H."/>
            <person name="Liu L."/>
            <person name="Tang K."/>
        </authorList>
    </citation>
    <scope>NUCLEOTIDE SEQUENCE</scope>
    <source>
        <strain evidence="10">TK19036</strain>
    </source>
</reference>
<dbReference type="GO" id="GO:0000156">
    <property type="term" value="F:phosphorelay response regulator activity"/>
    <property type="evidence" value="ECO:0007669"/>
    <property type="project" value="TreeGrafter"/>
</dbReference>
<dbReference type="InterPro" id="IPR012318">
    <property type="entry name" value="HTH_CRP"/>
</dbReference>
<evidence type="ECO:0000259" key="7">
    <source>
        <dbReference type="PROSITE" id="PS50042"/>
    </source>
</evidence>
<dbReference type="InterPro" id="IPR018490">
    <property type="entry name" value="cNMP-bd_dom_sf"/>
</dbReference>
<dbReference type="EMBL" id="CP120682">
    <property type="protein sequence ID" value="WKN34531.1"/>
    <property type="molecule type" value="Genomic_DNA"/>
</dbReference>
<dbReference type="GO" id="GO:0006355">
    <property type="term" value="P:regulation of DNA-templated transcription"/>
    <property type="evidence" value="ECO:0007669"/>
    <property type="project" value="InterPro"/>
</dbReference>
<gene>
    <name evidence="10" type="ORF">K4G66_19335</name>
</gene>
<feature type="domain" description="Response regulatory" evidence="8">
    <location>
        <begin position="3"/>
        <end position="119"/>
    </location>
</feature>
<sequence length="352" mass="39592">MKKILLIEDNQDVRETTTDILELSGYEVIAVDNGRAGIEKTLAQPPDLIICDIMMPGLDGYGVLHILGKRPETAGIPFIFLTARSEKADVRKGMNLGADDYLTKPFEEIELLDAIETRLRKSALLREEYAPDATGLDQFFQEARTFEELKDLSSERKVKVYKKKSSLFSEGSPSQWLYFINRGQVKTYKTSEDGKELVTGILGAGDFLGYMALLDNTQGYAETAMALQETEVSLIPPADFFRLMYGNRDVANKFIKMLSRNLIEREEQLLQIAYHSVRQRVAEALLKLALRDPGTDALPVIKIAHKDLAGITGTVKETVTRTLADFKEEGLIHLDRMKITILDKERLLKATL</sequence>
<keyword evidence="2" id="KW-0902">Two-component regulatory system</keyword>
<dbReference type="SMART" id="SM00419">
    <property type="entry name" value="HTH_CRP"/>
    <property type="match status" value="1"/>
</dbReference>
<name>A0AA49GLR7_9BACT</name>
<dbReference type="InterPro" id="IPR000595">
    <property type="entry name" value="cNMP-bd_dom"/>
</dbReference>
<dbReference type="CDD" id="cd00092">
    <property type="entry name" value="HTH_CRP"/>
    <property type="match status" value="1"/>
</dbReference>
<dbReference type="CDD" id="cd17574">
    <property type="entry name" value="REC_OmpR"/>
    <property type="match status" value="1"/>
</dbReference>
<dbReference type="GO" id="GO:0000976">
    <property type="term" value="F:transcription cis-regulatory region binding"/>
    <property type="evidence" value="ECO:0007669"/>
    <property type="project" value="TreeGrafter"/>
</dbReference>
<dbReference type="SMART" id="SM00100">
    <property type="entry name" value="cNMP"/>
    <property type="match status" value="1"/>
</dbReference>
<dbReference type="GO" id="GO:0032993">
    <property type="term" value="C:protein-DNA complex"/>
    <property type="evidence" value="ECO:0007669"/>
    <property type="project" value="TreeGrafter"/>
</dbReference>
<dbReference type="PROSITE" id="PS50110">
    <property type="entry name" value="RESPONSE_REGULATORY"/>
    <property type="match status" value="1"/>
</dbReference>
<reference evidence="10" key="2">
    <citation type="journal article" date="2024" name="Antonie Van Leeuwenhoek">
        <title>Roseihalotalea indica gen. nov., sp. nov., a halophilic Bacteroidetes from mesopelagic Southwest Indian Ocean with higher carbohydrate metabolic potential.</title>
        <authorList>
            <person name="Chen B."/>
            <person name="Zhang M."/>
            <person name="Lin D."/>
            <person name="Ye J."/>
            <person name="Tang K."/>
        </authorList>
    </citation>
    <scope>NUCLEOTIDE SEQUENCE</scope>
    <source>
        <strain evidence="10">TK19036</strain>
    </source>
</reference>
<feature type="domain" description="HTH crp-type" evidence="9">
    <location>
        <begin position="275"/>
        <end position="345"/>
    </location>
</feature>
<feature type="domain" description="Cyclic nucleotide-binding" evidence="7">
    <location>
        <begin position="147"/>
        <end position="261"/>
    </location>
</feature>
<dbReference type="SUPFAM" id="SSF46785">
    <property type="entry name" value="Winged helix' DNA-binding domain"/>
    <property type="match status" value="1"/>
</dbReference>
<evidence type="ECO:0000259" key="9">
    <source>
        <dbReference type="PROSITE" id="PS51063"/>
    </source>
</evidence>
<evidence type="ECO:0000256" key="6">
    <source>
        <dbReference type="PROSITE-ProRule" id="PRU00169"/>
    </source>
</evidence>
<dbReference type="PANTHER" id="PTHR48111:SF4">
    <property type="entry name" value="DNA-BINDING DUAL TRANSCRIPTIONAL REGULATOR OMPR"/>
    <property type="match status" value="1"/>
</dbReference>
<accession>A0AA49GLR7</accession>
<evidence type="ECO:0000256" key="4">
    <source>
        <dbReference type="ARBA" id="ARBA00023125"/>
    </source>
</evidence>
<dbReference type="GO" id="GO:0005829">
    <property type="term" value="C:cytosol"/>
    <property type="evidence" value="ECO:0007669"/>
    <property type="project" value="TreeGrafter"/>
</dbReference>
<dbReference type="AlphaFoldDB" id="A0AA49GLR7"/>
<dbReference type="PANTHER" id="PTHR48111">
    <property type="entry name" value="REGULATOR OF RPOS"/>
    <property type="match status" value="1"/>
</dbReference>
<dbReference type="CDD" id="cd00038">
    <property type="entry name" value="CAP_ED"/>
    <property type="match status" value="1"/>
</dbReference>
<evidence type="ECO:0000256" key="3">
    <source>
        <dbReference type="ARBA" id="ARBA00023015"/>
    </source>
</evidence>
<keyword evidence="1 6" id="KW-0597">Phosphoprotein</keyword>
<dbReference type="PRINTS" id="PR00034">
    <property type="entry name" value="HTHCRP"/>
</dbReference>
<dbReference type="SMART" id="SM00448">
    <property type="entry name" value="REC"/>
    <property type="match status" value="1"/>
</dbReference>
<dbReference type="InterPro" id="IPR036388">
    <property type="entry name" value="WH-like_DNA-bd_sf"/>
</dbReference>
<dbReference type="InterPro" id="IPR001789">
    <property type="entry name" value="Sig_transdc_resp-reg_receiver"/>
</dbReference>
<dbReference type="SUPFAM" id="SSF52172">
    <property type="entry name" value="CheY-like"/>
    <property type="match status" value="1"/>
</dbReference>
<keyword evidence="3" id="KW-0805">Transcription regulation</keyword>
<feature type="modified residue" description="4-aspartylphosphate" evidence="6">
    <location>
        <position position="52"/>
    </location>
</feature>
<dbReference type="InterPro" id="IPR014710">
    <property type="entry name" value="RmlC-like_jellyroll"/>
</dbReference>
<dbReference type="Gene3D" id="3.40.50.2300">
    <property type="match status" value="1"/>
</dbReference>
<evidence type="ECO:0000256" key="2">
    <source>
        <dbReference type="ARBA" id="ARBA00023012"/>
    </source>
</evidence>
<organism evidence="10">
    <name type="scientific">Roseihalotalea indica</name>
    <dbReference type="NCBI Taxonomy" id="2867963"/>
    <lineage>
        <taxon>Bacteria</taxon>
        <taxon>Pseudomonadati</taxon>
        <taxon>Bacteroidota</taxon>
        <taxon>Cytophagia</taxon>
        <taxon>Cytophagales</taxon>
        <taxon>Catalimonadaceae</taxon>
        <taxon>Roseihalotalea</taxon>
    </lineage>
</organism>
<dbReference type="PROSITE" id="PS50042">
    <property type="entry name" value="CNMP_BINDING_3"/>
    <property type="match status" value="1"/>
</dbReference>
<dbReference type="Pfam" id="PF13545">
    <property type="entry name" value="HTH_Crp_2"/>
    <property type="match status" value="1"/>
</dbReference>
<dbReference type="InterPro" id="IPR011006">
    <property type="entry name" value="CheY-like_superfamily"/>
</dbReference>
<dbReference type="InterPro" id="IPR036390">
    <property type="entry name" value="WH_DNA-bd_sf"/>
</dbReference>
<keyword evidence="5" id="KW-0804">Transcription</keyword>
<proteinExistence type="predicted"/>
<evidence type="ECO:0000313" key="10">
    <source>
        <dbReference type="EMBL" id="WKN34531.1"/>
    </source>
</evidence>